<keyword evidence="3 6" id="KW-0694">RNA-binding</keyword>
<dbReference type="Proteomes" id="UP000554766">
    <property type="component" value="Unassembled WGS sequence"/>
</dbReference>
<dbReference type="PROSITE" id="PS00050">
    <property type="entry name" value="RIBOSOMAL_L23"/>
    <property type="match status" value="1"/>
</dbReference>
<gene>
    <name evidence="6" type="primary">rpl23</name>
    <name evidence="8" type="ORF">HC235_10965</name>
</gene>
<dbReference type="GeneID" id="5054819"/>
<dbReference type="SUPFAM" id="SSF54189">
    <property type="entry name" value="Ribosomal proteins S24e, L23 and L15e"/>
    <property type="match status" value="1"/>
</dbReference>
<dbReference type="GO" id="GO:0019843">
    <property type="term" value="F:rRNA binding"/>
    <property type="evidence" value="ECO:0007669"/>
    <property type="project" value="UniProtKB-UniRule"/>
</dbReference>
<dbReference type="Pfam" id="PF00276">
    <property type="entry name" value="Ribosomal_L23"/>
    <property type="match status" value="1"/>
</dbReference>
<evidence type="ECO:0000256" key="4">
    <source>
        <dbReference type="ARBA" id="ARBA00022980"/>
    </source>
</evidence>
<comment type="caution">
    <text evidence="8">The sequence shown here is derived from an EMBL/GenBank/DDBJ whole genome shotgun (WGS) entry which is preliminary data.</text>
</comment>
<comment type="similarity">
    <text evidence="1 6 7">Belongs to the universal ribosomal protein uL23 family.</text>
</comment>
<dbReference type="InterPro" id="IPR019985">
    <property type="entry name" value="Ribosomal_uL23"/>
</dbReference>
<keyword evidence="4 6" id="KW-0689">Ribosomal protein</keyword>
<dbReference type="InterPro" id="IPR013025">
    <property type="entry name" value="Ribosomal_uL23-like"/>
</dbReference>
<dbReference type="AlphaFoldDB" id="A0A7L4PBU3"/>
<protein>
    <recommendedName>
        <fullName evidence="6">Large ribosomal subunit protein uL23</fullName>
    </recommendedName>
</protein>
<evidence type="ECO:0000256" key="5">
    <source>
        <dbReference type="ARBA" id="ARBA00023274"/>
    </source>
</evidence>
<evidence type="ECO:0000256" key="1">
    <source>
        <dbReference type="ARBA" id="ARBA00006700"/>
    </source>
</evidence>
<dbReference type="GO" id="GO:1990904">
    <property type="term" value="C:ribonucleoprotein complex"/>
    <property type="evidence" value="ECO:0007669"/>
    <property type="project" value="UniProtKB-KW"/>
</dbReference>
<evidence type="ECO:0000313" key="9">
    <source>
        <dbReference type="Proteomes" id="UP000554766"/>
    </source>
</evidence>
<dbReference type="PANTHER" id="PTHR11620">
    <property type="entry name" value="60S RIBOSOMAL PROTEIN L23A"/>
    <property type="match status" value="1"/>
</dbReference>
<keyword evidence="9" id="KW-1185">Reference proteome</keyword>
<keyword evidence="5 6" id="KW-0687">Ribonucleoprotein</keyword>
<dbReference type="FunFam" id="3.30.70.330:FF:000532">
    <property type="entry name" value="50S ribosomal protein L23"/>
    <property type="match status" value="1"/>
</dbReference>
<dbReference type="RefSeq" id="WP_011901497.1">
    <property type="nucleotide sequence ID" value="NZ_JAAVJF010000006.1"/>
</dbReference>
<evidence type="ECO:0000256" key="7">
    <source>
        <dbReference type="RuleBase" id="RU003934"/>
    </source>
</evidence>
<dbReference type="OMA" id="FDVIKMP"/>
<comment type="subunit">
    <text evidence="6">Part of the 50S ribosomal subunit. Contacts protein L29.</text>
</comment>
<dbReference type="NCBIfam" id="TIGR03636">
    <property type="entry name" value="uL23_arch"/>
    <property type="match status" value="1"/>
</dbReference>
<name>A0A7L4PBU3_9CREN</name>
<proteinExistence type="inferred from homology"/>
<keyword evidence="2 6" id="KW-0699">rRNA-binding</keyword>
<evidence type="ECO:0000256" key="6">
    <source>
        <dbReference type="HAMAP-Rule" id="MF_01369"/>
    </source>
</evidence>
<organism evidence="8 9">
    <name type="scientific">Pyrobaculum arsenaticum</name>
    <dbReference type="NCBI Taxonomy" id="121277"/>
    <lineage>
        <taxon>Archaea</taxon>
        <taxon>Thermoproteota</taxon>
        <taxon>Thermoprotei</taxon>
        <taxon>Thermoproteales</taxon>
        <taxon>Thermoproteaceae</taxon>
        <taxon>Pyrobaculum</taxon>
    </lineage>
</organism>
<dbReference type="EMBL" id="JAAVJF010000006">
    <property type="protein sequence ID" value="NYR16439.1"/>
    <property type="molecule type" value="Genomic_DNA"/>
</dbReference>
<evidence type="ECO:0000256" key="2">
    <source>
        <dbReference type="ARBA" id="ARBA00022730"/>
    </source>
</evidence>
<dbReference type="GO" id="GO:0003735">
    <property type="term" value="F:structural constituent of ribosome"/>
    <property type="evidence" value="ECO:0007669"/>
    <property type="project" value="UniProtKB-UniRule"/>
</dbReference>
<sequence>MIVRRILITEKTLRLAEKENKITIIVDRTATKKQIADEVARLYNVKVDKVNTVITPQGEKKAYVKLAEGYNAMDLLSRLGVL</sequence>
<dbReference type="HAMAP" id="MF_01369_A">
    <property type="entry name" value="Ribosomal_uL23_A"/>
    <property type="match status" value="1"/>
</dbReference>
<dbReference type="Gene3D" id="3.30.70.330">
    <property type="match status" value="1"/>
</dbReference>
<dbReference type="GO" id="GO:0005840">
    <property type="term" value="C:ribosome"/>
    <property type="evidence" value="ECO:0007669"/>
    <property type="project" value="UniProtKB-UniRule"/>
</dbReference>
<dbReference type="GO" id="GO:0006412">
    <property type="term" value="P:translation"/>
    <property type="evidence" value="ECO:0007669"/>
    <property type="project" value="UniProtKB-UniRule"/>
</dbReference>
<dbReference type="InterPro" id="IPR012677">
    <property type="entry name" value="Nucleotide-bd_a/b_plait_sf"/>
</dbReference>
<comment type="function">
    <text evidence="6">Binds to 23S rRNA. One of the proteins that surrounds the polypeptide exit tunnel on the outside of the ribosome.</text>
</comment>
<evidence type="ECO:0000313" key="8">
    <source>
        <dbReference type="EMBL" id="NYR16439.1"/>
    </source>
</evidence>
<dbReference type="InterPro" id="IPR001014">
    <property type="entry name" value="Ribosomal_uL23_CS"/>
</dbReference>
<dbReference type="NCBIfam" id="NF011118">
    <property type="entry name" value="PRK14548.1"/>
    <property type="match status" value="1"/>
</dbReference>
<evidence type="ECO:0000256" key="3">
    <source>
        <dbReference type="ARBA" id="ARBA00022884"/>
    </source>
</evidence>
<reference evidence="8 9" key="1">
    <citation type="journal article" date="2020" name="Nat. Commun.">
        <title>The structures of two archaeal type IV pili illuminate evolutionary relationships.</title>
        <authorList>
            <person name="Wang F."/>
            <person name="Baquero D.P."/>
            <person name="Su Z."/>
            <person name="Beltran L.C."/>
            <person name="Prangishvili D."/>
            <person name="Krupovic M."/>
            <person name="Egelman E.H."/>
        </authorList>
    </citation>
    <scope>NUCLEOTIDE SEQUENCE [LARGE SCALE GENOMIC DNA]</scope>
    <source>
        <strain evidence="8 9">2GA</strain>
    </source>
</reference>
<accession>A0A7L4PBU3</accession>
<dbReference type="InterPro" id="IPR012678">
    <property type="entry name" value="Ribosomal_uL23/eL15/eS24_sf"/>
</dbReference>